<reference evidence="3 4" key="1">
    <citation type="journal article" date="2009" name="PLoS ONE">
        <title>Methylobacterium genome sequences: a reference blueprint to investigate microbial metabolism of C1 compounds from natural and industrial sources.</title>
        <authorList>
            <person name="Vuilleumier S."/>
            <person name="Chistoserdova L."/>
            <person name="Lee M.-C."/>
            <person name="Bringel F."/>
            <person name="Lajus A."/>
            <person name="Zhou Y."/>
            <person name="Gourion B."/>
            <person name="Barbe V."/>
            <person name="Chang J."/>
            <person name="Cruveiller S."/>
            <person name="Dossat C."/>
            <person name="Gillett W."/>
            <person name="Gruffaz C."/>
            <person name="Haugen E."/>
            <person name="Hourcade E."/>
            <person name="Levy R."/>
            <person name="Mangenot S."/>
            <person name="Muller E."/>
            <person name="Nadalig T."/>
            <person name="Pagni M."/>
            <person name="Penny C."/>
            <person name="Peyraud R."/>
            <person name="Robinson D.G."/>
            <person name="Roche D."/>
            <person name="Rouy Z."/>
            <person name="Saenampechek C."/>
            <person name="Salvignol G."/>
            <person name="Vallenet D."/>
            <person name="Wu Z."/>
            <person name="Marx C.J."/>
            <person name="Vorholt J.A."/>
            <person name="Olson M.V."/>
            <person name="Kaul R."/>
            <person name="Weissenbach J."/>
            <person name="Medigue C."/>
            <person name="Lidstrom M.E."/>
        </authorList>
    </citation>
    <scope>NUCLEOTIDE SEQUENCE [LARGE SCALE GENOMIC DNA]</scope>
    <source>
        <strain evidence="4">ATCC 14718 / DSM 1338 / JCM 2805 / NCIMB 9133 / AM1</strain>
    </source>
</reference>
<feature type="compositionally biased region" description="Basic and acidic residues" evidence="1">
    <location>
        <begin position="1"/>
        <end position="12"/>
    </location>
</feature>
<organism evidence="3 4">
    <name type="scientific">Methylorubrum extorquens (strain ATCC 14718 / DSM 1338 / JCM 2805 / NCIMB 9133 / AM1)</name>
    <name type="common">Methylobacterium extorquens</name>
    <dbReference type="NCBI Taxonomy" id="272630"/>
    <lineage>
        <taxon>Bacteria</taxon>
        <taxon>Pseudomonadati</taxon>
        <taxon>Pseudomonadota</taxon>
        <taxon>Alphaproteobacteria</taxon>
        <taxon>Hyphomicrobiales</taxon>
        <taxon>Methylobacteriaceae</taxon>
        <taxon>Methylorubrum</taxon>
    </lineage>
</organism>
<keyword evidence="4" id="KW-1185">Reference proteome</keyword>
<dbReference type="eggNOG" id="COG4420">
    <property type="taxonomic scope" value="Bacteria"/>
</dbReference>
<evidence type="ECO:0000313" key="4">
    <source>
        <dbReference type="Proteomes" id="UP000009081"/>
    </source>
</evidence>
<dbReference type="Proteomes" id="UP000009081">
    <property type="component" value="Chromosome"/>
</dbReference>
<proteinExistence type="predicted"/>
<dbReference type="PANTHER" id="PTHR41386:SF1">
    <property type="entry name" value="MEMBRANE PROTEIN"/>
    <property type="match status" value="1"/>
</dbReference>
<accession>C5AWW6</accession>
<keyword evidence="2" id="KW-0472">Membrane</keyword>
<dbReference type="KEGG" id="mea:Mex_1p3225"/>
<feature type="transmembrane region" description="Helical" evidence="2">
    <location>
        <begin position="169"/>
        <end position="192"/>
    </location>
</feature>
<evidence type="ECO:0000313" key="3">
    <source>
        <dbReference type="EMBL" id="ACS40971.1"/>
    </source>
</evidence>
<evidence type="ECO:0000256" key="1">
    <source>
        <dbReference type="SAM" id="MobiDB-lite"/>
    </source>
</evidence>
<feature type="transmembrane region" description="Helical" evidence="2">
    <location>
        <begin position="134"/>
        <end position="157"/>
    </location>
</feature>
<dbReference type="InterPro" id="IPR010406">
    <property type="entry name" value="DUF1003"/>
</dbReference>
<feature type="region of interest" description="Disordered" evidence="1">
    <location>
        <begin position="1"/>
        <end position="22"/>
    </location>
</feature>
<dbReference type="Pfam" id="PF06210">
    <property type="entry name" value="DUF1003"/>
    <property type="match status" value="1"/>
</dbReference>
<feature type="compositionally biased region" description="Basic residues" evidence="1">
    <location>
        <begin position="262"/>
        <end position="274"/>
    </location>
</feature>
<dbReference type="RefSeq" id="WP_012753220.1">
    <property type="nucleotide sequence ID" value="NC_012808.1"/>
</dbReference>
<feature type="region of interest" description="Disordered" evidence="1">
    <location>
        <begin position="262"/>
        <end position="301"/>
    </location>
</feature>
<feature type="compositionally biased region" description="Low complexity" evidence="1">
    <location>
        <begin position="278"/>
        <end position="291"/>
    </location>
</feature>
<name>C5AWW6_METEA</name>
<keyword evidence="2" id="KW-1133">Transmembrane helix</keyword>
<dbReference type="STRING" id="272630.MexAM1_META1p3225"/>
<evidence type="ECO:0008006" key="5">
    <source>
        <dbReference type="Google" id="ProtNLM"/>
    </source>
</evidence>
<evidence type="ECO:0000256" key="2">
    <source>
        <dbReference type="SAM" id="Phobius"/>
    </source>
</evidence>
<dbReference type="EMBL" id="CP001510">
    <property type="protein sequence ID" value="ACS40971.1"/>
    <property type="molecule type" value="Genomic_DNA"/>
</dbReference>
<gene>
    <name evidence="3" type="ordered locus">MexAM1_META1p3225</name>
</gene>
<keyword evidence="2" id="KW-0812">Transmembrane</keyword>
<dbReference type="HOGENOM" id="CLU_077948_1_0_5"/>
<feature type="compositionally biased region" description="Pro residues" evidence="1">
    <location>
        <begin position="292"/>
        <end position="301"/>
    </location>
</feature>
<sequence length="301" mass="33381">MSLTDEVHEHDPAPMALDAKAHPAPAKKRAVCAITGVEMNRRNLVPVASLRPALAEHIRVDYPDLSEDALISNKALAGYRTRFVAELLAEEHGEYSDLDRQVAESIAAQDTIAENIEEDYDEHRSFGERVSDGLAAFGGSWGFLISFALVLVAWMAVNVTMGLLKAFDPYPFILLNLVLSCLAAIQAPIIMMSQSRQDKKDRLRSNNDYRVNLKAELEIRHLHEKMDHLVTKQWQRLAEIQQIQLEMLQEMRARVTRKPVVKVKKVMRKKRPKATARSASDPAPSADAAPAPGAPPPGPAG</sequence>
<protein>
    <recommendedName>
        <fullName evidence="5">DUF1003 domain-containing protein</fullName>
    </recommendedName>
</protein>
<dbReference type="OrthoDB" id="9795736at2"/>
<dbReference type="AlphaFoldDB" id="C5AWW6"/>
<dbReference type="PANTHER" id="PTHR41386">
    <property type="entry name" value="INTEGRAL MEMBRANE PROTEIN-RELATED"/>
    <property type="match status" value="1"/>
</dbReference>